<reference evidence="1 2" key="1">
    <citation type="submission" date="2017-01" db="EMBL/GenBank/DDBJ databases">
        <title>Genome Analysis of Deinococcus marmoris KOPRI26562.</title>
        <authorList>
            <person name="Kim J.H."/>
            <person name="Oh H.-M."/>
        </authorList>
    </citation>
    <scope>NUCLEOTIDE SEQUENCE [LARGE SCALE GENOMIC DNA]</scope>
    <source>
        <strain evidence="1 2">KOPRI26562</strain>
    </source>
</reference>
<comment type="caution">
    <text evidence="1">The sequence shown here is derived from an EMBL/GenBank/DDBJ whole genome shotgun (WGS) entry which is preliminary data.</text>
</comment>
<protein>
    <submittedName>
        <fullName evidence="1">Uncharacterized protein</fullName>
    </submittedName>
</protein>
<accession>A0A1U7NUX2</accession>
<gene>
    <name evidence="1" type="ORF">BOO71_0011035</name>
</gene>
<dbReference type="EMBL" id="MSTI01000133">
    <property type="protein sequence ID" value="OLV16722.1"/>
    <property type="molecule type" value="Genomic_DNA"/>
</dbReference>
<organism evidence="1 2">
    <name type="scientific">Deinococcus marmoris</name>
    <dbReference type="NCBI Taxonomy" id="249408"/>
    <lineage>
        <taxon>Bacteria</taxon>
        <taxon>Thermotogati</taxon>
        <taxon>Deinococcota</taxon>
        <taxon>Deinococci</taxon>
        <taxon>Deinococcales</taxon>
        <taxon>Deinococcaceae</taxon>
        <taxon>Deinococcus</taxon>
    </lineage>
</organism>
<dbReference type="Proteomes" id="UP000186607">
    <property type="component" value="Unassembled WGS sequence"/>
</dbReference>
<proteinExistence type="predicted"/>
<dbReference type="AlphaFoldDB" id="A0A1U7NUX2"/>
<keyword evidence="2" id="KW-1185">Reference proteome</keyword>
<dbReference type="STRING" id="249408.BOO71_0011035"/>
<evidence type="ECO:0000313" key="2">
    <source>
        <dbReference type="Proteomes" id="UP000186607"/>
    </source>
</evidence>
<name>A0A1U7NUX2_9DEIO</name>
<sequence length="39" mass="4161">MSALLPAELLILDLEAKGISESGRHPLTPTVRGCTTRGR</sequence>
<evidence type="ECO:0000313" key="1">
    <source>
        <dbReference type="EMBL" id="OLV16722.1"/>
    </source>
</evidence>